<dbReference type="RefSeq" id="WP_021009451.1">
    <property type="nucleotide sequence ID" value="NZ_ASHR01000004.1"/>
</dbReference>
<evidence type="ECO:0008006" key="3">
    <source>
        <dbReference type="Google" id="ProtNLM"/>
    </source>
</evidence>
<dbReference type="AlphaFoldDB" id="U1LSG8"/>
<organism evidence="1 2">
    <name type="scientific">Agrococcus pavilionensis RW1</name>
    <dbReference type="NCBI Taxonomy" id="1330458"/>
    <lineage>
        <taxon>Bacteria</taxon>
        <taxon>Bacillati</taxon>
        <taxon>Actinomycetota</taxon>
        <taxon>Actinomycetes</taxon>
        <taxon>Micrococcales</taxon>
        <taxon>Microbacteriaceae</taxon>
        <taxon>Agrococcus</taxon>
    </lineage>
</organism>
<evidence type="ECO:0000313" key="1">
    <source>
        <dbReference type="EMBL" id="ERG65484.1"/>
    </source>
</evidence>
<gene>
    <name evidence="1" type="ORF">L332_13675</name>
</gene>
<name>U1LSG8_9MICO</name>
<comment type="caution">
    <text evidence="1">The sequence shown here is derived from an EMBL/GenBank/DDBJ whole genome shotgun (WGS) entry which is preliminary data.</text>
</comment>
<evidence type="ECO:0000313" key="2">
    <source>
        <dbReference type="Proteomes" id="UP000016462"/>
    </source>
</evidence>
<accession>U1LSG8</accession>
<proteinExistence type="predicted"/>
<dbReference type="Proteomes" id="UP000016462">
    <property type="component" value="Unassembled WGS sequence"/>
</dbReference>
<keyword evidence="2" id="KW-1185">Reference proteome</keyword>
<reference evidence="1 2" key="1">
    <citation type="journal article" date="2013" name="Genome Announc.">
        <title>First draft genome sequence from a member of the genus agrococcus, isolated from modern microbialites.</title>
        <authorList>
            <person name="White R.A.III."/>
            <person name="Grassa C.J."/>
            <person name="Suttle C.A."/>
        </authorList>
    </citation>
    <scope>NUCLEOTIDE SEQUENCE [LARGE SCALE GENOMIC DNA]</scope>
    <source>
        <strain evidence="1 2">RW1</strain>
    </source>
</reference>
<sequence length="83" mass="8790">MSLLGMLDGGAGAPSPSAMCSSAGCSAQAAHALHWRNPRIHDADRVKTWAACAEHRESLAAWLRSRGFPVVETAFGETVERVA</sequence>
<protein>
    <recommendedName>
        <fullName evidence="3">Acetone carboxylase</fullName>
    </recommendedName>
</protein>
<dbReference type="EMBL" id="ASHR01000004">
    <property type="protein sequence ID" value="ERG65484.1"/>
    <property type="molecule type" value="Genomic_DNA"/>
</dbReference>